<feature type="compositionally biased region" description="Basic and acidic residues" evidence="7">
    <location>
        <begin position="326"/>
        <end position="340"/>
    </location>
</feature>
<dbReference type="PANTHER" id="PTHR45967">
    <property type="entry name" value="G-BOX-BINDING FACTOR 3-RELATED"/>
    <property type="match status" value="1"/>
</dbReference>
<dbReference type="AlphaFoldDB" id="A0A8K0DVQ5"/>
<evidence type="ECO:0000256" key="7">
    <source>
        <dbReference type="SAM" id="MobiDB-lite"/>
    </source>
</evidence>
<dbReference type="Proteomes" id="UP000796880">
    <property type="component" value="Unassembled WGS sequence"/>
</dbReference>
<organism evidence="9 10">
    <name type="scientific">Rhamnella rubrinervis</name>
    <dbReference type="NCBI Taxonomy" id="2594499"/>
    <lineage>
        <taxon>Eukaryota</taxon>
        <taxon>Viridiplantae</taxon>
        <taxon>Streptophyta</taxon>
        <taxon>Embryophyta</taxon>
        <taxon>Tracheophyta</taxon>
        <taxon>Spermatophyta</taxon>
        <taxon>Magnoliopsida</taxon>
        <taxon>eudicotyledons</taxon>
        <taxon>Gunneridae</taxon>
        <taxon>Pentapetalae</taxon>
        <taxon>rosids</taxon>
        <taxon>fabids</taxon>
        <taxon>Rosales</taxon>
        <taxon>Rhamnaceae</taxon>
        <taxon>rhamnoid group</taxon>
        <taxon>Rhamneae</taxon>
        <taxon>Rhamnella</taxon>
    </lineage>
</organism>
<accession>A0A8K0DVQ5</accession>
<dbReference type="InterPro" id="IPR012900">
    <property type="entry name" value="MFMR"/>
</dbReference>
<feature type="compositionally biased region" description="Basic and acidic residues" evidence="7">
    <location>
        <begin position="252"/>
        <end position="280"/>
    </location>
</feature>
<dbReference type="GO" id="GO:0003700">
    <property type="term" value="F:DNA-binding transcription factor activity"/>
    <property type="evidence" value="ECO:0007669"/>
    <property type="project" value="InterPro"/>
</dbReference>
<name>A0A8K0DVQ5_9ROSA</name>
<protein>
    <recommendedName>
        <fullName evidence="8">BZIP domain-containing protein</fullName>
    </recommendedName>
</protein>
<keyword evidence="5" id="KW-0804">Transcription</keyword>
<comment type="caution">
    <text evidence="9">The sequence shown here is derived from an EMBL/GenBank/DDBJ whole genome shotgun (WGS) entry which is preliminary data.</text>
</comment>
<keyword evidence="6" id="KW-0539">Nucleus</keyword>
<feature type="domain" description="BZIP" evidence="8">
    <location>
        <begin position="257"/>
        <end position="320"/>
    </location>
</feature>
<keyword evidence="3" id="KW-0805">Transcription regulation</keyword>
<evidence type="ECO:0000256" key="5">
    <source>
        <dbReference type="ARBA" id="ARBA00023163"/>
    </source>
</evidence>
<dbReference type="PANTHER" id="PTHR45967:SF20">
    <property type="entry name" value="G-BOX-BINDING FACTOR 1"/>
    <property type="match status" value="1"/>
</dbReference>
<sequence>METNEVSRIVKPSQLKGAKEVTAAAESVEPSVSTQNVPSTLSLPDWSNHAQQFYHFGATPHPFYTTSTPVSPNFYPYVLNQHQLMQVYGTSVQYPAQYKHNQLPAYPNINGQGVVLTVPIKVKNPNEKDLGSMRKCKGISESKSLVETHLGESGNRTLPSGERGDGALQRAAIGIEDSSDESGVADKNMSAAKKQRFNQRLVDGATLQTDSTSRSRDVNTDLALQDSVVNMARTNANMGMNLSWSSPQAILPKDENDQRKERRKQSNRESAKRSRLRRQQECEKLQATVEVLRGECSTLKNEYLKVYAKCSKLVKEIDSTMDEMEETHGPDAVSDLRAERPGPFSFGGENNNNEQRISSASETPDNNGGNSVF</sequence>
<evidence type="ECO:0000259" key="8">
    <source>
        <dbReference type="PROSITE" id="PS50217"/>
    </source>
</evidence>
<dbReference type="PROSITE" id="PS00036">
    <property type="entry name" value="BZIP_BASIC"/>
    <property type="match status" value="1"/>
</dbReference>
<keyword evidence="10" id="KW-1185">Reference proteome</keyword>
<dbReference type="SUPFAM" id="SSF57959">
    <property type="entry name" value="Leucine zipper domain"/>
    <property type="match status" value="1"/>
</dbReference>
<feature type="region of interest" description="Disordered" evidence="7">
    <location>
        <begin position="322"/>
        <end position="373"/>
    </location>
</feature>
<dbReference type="InterPro" id="IPR045314">
    <property type="entry name" value="bZIP_plant_GBF1"/>
</dbReference>
<evidence type="ECO:0000256" key="2">
    <source>
        <dbReference type="ARBA" id="ARBA00007163"/>
    </source>
</evidence>
<gene>
    <name evidence="9" type="ORF">FNV43_RR22707</name>
</gene>
<comment type="subcellular location">
    <subcellularLocation>
        <location evidence="1">Nucleus</location>
    </subcellularLocation>
</comment>
<evidence type="ECO:0000256" key="3">
    <source>
        <dbReference type="ARBA" id="ARBA00023015"/>
    </source>
</evidence>
<dbReference type="OrthoDB" id="1422011at2759"/>
<dbReference type="PROSITE" id="PS50217">
    <property type="entry name" value="BZIP"/>
    <property type="match status" value="1"/>
</dbReference>
<dbReference type="Gene3D" id="1.20.5.170">
    <property type="match status" value="1"/>
</dbReference>
<dbReference type="CDD" id="cd14702">
    <property type="entry name" value="bZIP_plant_GBF1"/>
    <property type="match status" value="1"/>
</dbReference>
<dbReference type="EMBL" id="VOIH02000010">
    <property type="protein sequence ID" value="KAF3435616.1"/>
    <property type="molecule type" value="Genomic_DNA"/>
</dbReference>
<feature type="compositionally biased region" description="Polar residues" evidence="7">
    <location>
        <begin position="348"/>
        <end position="373"/>
    </location>
</feature>
<feature type="compositionally biased region" description="Polar residues" evidence="7">
    <location>
        <begin position="239"/>
        <end position="248"/>
    </location>
</feature>
<evidence type="ECO:0000313" key="9">
    <source>
        <dbReference type="EMBL" id="KAF3435616.1"/>
    </source>
</evidence>
<evidence type="ECO:0000256" key="6">
    <source>
        <dbReference type="ARBA" id="ARBA00023242"/>
    </source>
</evidence>
<evidence type="ECO:0000256" key="4">
    <source>
        <dbReference type="ARBA" id="ARBA00023125"/>
    </source>
</evidence>
<dbReference type="InterPro" id="IPR004827">
    <property type="entry name" value="bZIP"/>
</dbReference>
<reference evidence="9" key="1">
    <citation type="submission" date="2020-03" db="EMBL/GenBank/DDBJ databases">
        <title>A high-quality chromosome-level genome assembly of a woody plant with both climbing and erect habits, Rhamnella rubrinervis.</title>
        <authorList>
            <person name="Lu Z."/>
            <person name="Yang Y."/>
            <person name="Zhu X."/>
            <person name="Sun Y."/>
        </authorList>
    </citation>
    <scope>NUCLEOTIDE SEQUENCE</scope>
    <source>
        <strain evidence="9">BYM</strain>
        <tissue evidence="9">Leaf</tissue>
    </source>
</reference>
<proteinExistence type="inferred from homology"/>
<feature type="region of interest" description="Disordered" evidence="7">
    <location>
        <begin position="239"/>
        <end position="280"/>
    </location>
</feature>
<evidence type="ECO:0000256" key="1">
    <source>
        <dbReference type="ARBA" id="ARBA00004123"/>
    </source>
</evidence>
<comment type="similarity">
    <text evidence="2">Belongs to the bZIP family.</text>
</comment>
<dbReference type="Pfam" id="PF00170">
    <property type="entry name" value="bZIP_1"/>
    <property type="match status" value="1"/>
</dbReference>
<dbReference type="GO" id="GO:0000976">
    <property type="term" value="F:transcription cis-regulatory region binding"/>
    <property type="evidence" value="ECO:0007669"/>
    <property type="project" value="UniProtKB-ARBA"/>
</dbReference>
<dbReference type="InterPro" id="IPR046347">
    <property type="entry name" value="bZIP_sf"/>
</dbReference>
<keyword evidence="4" id="KW-0238">DNA-binding</keyword>
<evidence type="ECO:0000313" key="10">
    <source>
        <dbReference type="Proteomes" id="UP000796880"/>
    </source>
</evidence>
<dbReference type="Pfam" id="PF07777">
    <property type="entry name" value="MFMR"/>
    <property type="match status" value="1"/>
</dbReference>
<dbReference type="SMART" id="SM00338">
    <property type="entry name" value="BRLZ"/>
    <property type="match status" value="1"/>
</dbReference>
<dbReference type="GO" id="GO:0005634">
    <property type="term" value="C:nucleus"/>
    <property type="evidence" value="ECO:0007669"/>
    <property type="project" value="UniProtKB-SubCell"/>
</dbReference>
<dbReference type="InterPro" id="IPR044827">
    <property type="entry name" value="GBF-like"/>
</dbReference>